<evidence type="ECO:0000313" key="3">
    <source>
        <dbReference type="Proteomes" id="UP000324767"/>
    </source>
</evidence>
<reference evidence="2 3" key="1">
    <citation type="submission" date="2019-09" db="EMBL/GenBank/DDBJ databases">
        <title>The hologenome of the rock-dwelling lichen Lasallia pustulata.</title>
        <authorList>
            <person name="Greshake Tzovaras B."/>
            <person name="Segers F."/>
            <person name="Bicker A."/>
            <person name="Dal Grande F."/>
            <person name="Otte J."/>
            <person name="Hankeln T."/>
            <person name="Schmitt I."/>
            <person name="Ebersberger I."/>
        </authorList>
    </citation>
    <scope>NUCLEOTIDE SEQUENCE [LARGE SCALE GENOMIC DNA]</scope>
    <source>
        <strain evidence="2">A1-1</strain>
    </source>
</reference>
<dbReference type="AlphaFoldDB" id="A0A5M8PUX7"/>
<dbReference type="Proteomes" id="UP000324767">
    <property type="component" value="Unassembled WGS sequence"/>
</dbReference>
<protein>
    <submittedName>
        <fullName evidence="2">Uncharacterized protein</fullName>
    </submittedName>
</protein>
<evidence type="ECO:0000313" key="2">
    <source>
        <dbReference type="EMBL" id="KAA6412785.1"/>
    </source>
</evidence>
<sequence length="334" mass="37652">MIILTRLSIFGTSSLTFDDAIHSFLSMNSRSSTLILGTLRLLLFKLSSLLHVSIHVPSSSTGNHTEERRTSRLALSHAMCRIYYHSWPTCRHAQFGNSSVICEQGLLRIEYMRQHITAGLGIPHLDRINCAGAALINLGPPSYHCPRCVAAQPITVDAVEARLRDVSGSSASQPAQQALTWQSVEARLRTVSGPTNIQPTPQAPTWQEAQAEIYLREERAFALLDDEYDRIMADLHLKEMQAQRIQEAKEQSSPRLARILAQQNQLNGLSFTPQIAEHGSFIQGAGRWIPDRRPISQRYRDEVRERRHRPSTLSQVVIPEEEDESSDEDDEDIR</sequence>
<feature type="region of interest" description="Disordered" evidence="1">
    <location>
        <begin position="299"/>
        <end position="334"/>
    </location>
</feature>
<evidence type="ECO:0000256" key="1">
    <source>
        <dbReference type="SAM" id="MobiDB-lite"/>
    </source>
</evidence>
<proteinExistence type="predicted"/>
<dbReference type="EMBL" id="VXIT01000005">
    <property type="protein sequence ID" value="KAA6412785.1"/>
    <property type="molecule type" value="Genomic_DNA"/>
</dbReference>
<feature type="compositionally biased region" description="Acidic residues" evidence="1">
    <location>
        <begin position="319"/>
        <end position="334"/>
    </location>
</feature>
<gene>
    <name evidence="2" type="ORF">FRX48_03777</name>
</gene>
<comment type="caution">
    <text evidence="2">The sequence shown here is derived from an EMBL/GenBank/DDBJ whole genome shotgun (WGS) entry which is preliminary data.</text>
</comment>
<name>A0A5M8PUX7_9LECA</name>
<organism evidence="2 3">
    <name type="scientific">Lasallia pustulata</name>
    <dbReference type="NCBI Taxonomy" id="136370"/>
    <lineage>
        <taxon>Eukaryota</taxon>
        <taxon>Fungi</taxon>
        <taxon>Dikarya</taxon>
        <taxon>Ascomycota</taxon>
        <taxon>Pezizomycotina</taxon>
        <taxon>Lecanoromycetes</taxon>
        <taxon>OSLEUM clade</taxon>
        <taxon>Umbilicariomycetidae</taxon>
        <taxon>Umbilicariales</taxon>
        <taxon>Umbilicariaceae</taxon>
        <taxon>Lasallia</taxon>
    </lineage>
</organism>
<dbReference type="OrthoDB" id="10498841at2759"/>
<accession>A0A5M8PUX7</accession>